<reference evidence="7 8" key="1">
    <citation type="submission" date="2017-02" db="EMBL/GenBank/DDBJ databases">
        <title>Chromobacterium haemolyticum H5244.</title>
        <authorList>
            <person name="Gulvik C.A."/>
        </authorList>
    </citation>
    <scope>NUCLEOTIDE SEQUENCE [LARGE SCALE GENOMIC DNA]</scope>
    <source>
        <strain evidence="7 8">H5244</strain>
    </source>
</reference>
<evidence type="ECO:0000256" key="4">
    <source>
        <dbReference type="ARBA" id="ARBA00022989"/>
    </source>
</evidence>
<feature type="transmembrane region" description="Helical" evidence="6">
    <location>
        <begin position="137"/>
        <end position="157"/>
    </location>
</feature>
<feature type="transmembrane region" description="Helical" evidence="6">
    <location>
        <begin position="81"/>
        <end position="103"/>
    </location>
</feature>
<dbReference type="PANTHER" id="PTHR43124:SF10">
    <property type="entry name" value="PURINE EFFLUX PUMP PBUE"/>
    <property type="match status" value="1"/>
</dbReference>
<keyword evidence="3 6" id="KW-0812">Transmembrane</keyword>
<proteinExistence type="predicted"/>
<feature type="transmembrane region" description="Helical" evidence="6">
    <location>
        <begin position="54"/>
        <end position="74"/>
    </location>
</feature>
<evidence type="ECO:0000256" key="2">
    <source>
        <dbReference type="ARBA" id="ARBA00022475"/>
    </source>
</evidence>
<name>A0A1W0CIY1_9NEIS</name>
<evidence type="ECO:0000256" key="5">
    <source>
        <dbReference type="ARBA" id="ARBA00023136"/>
    </source>
</evidence>
<feature type="transmembrane region" description="Helical" evidence="6">
    <location>
        <begin position="163"/>
        <end position="186"/>
    </location>
</feature>
<dbReference type="Pfam" id="PF07690">
    <property type="entry name" value="MFS_1"/>
    <property type="match status" value="1"/>
</dbReference>
<keyword evidence="4 6" id="KW-1133">Transmembrane helix</keyword>
<dbReference type="Proteomes" id="UP000192721">
    <property type="component" value="Unassembled WGS sequence"/>
</dbReference>
<dbReference type="AlphaFoldDB" id="A0A1W0CIY1"/>
<dbReference type="RefSeq" id="WP_081556531.1">
    <property type="nucleotide sequence ID" value="NZ_MUKV01000032.1"/>
</dbReference>
<dbReference type="InterPro" id="IPR050189">
    <property type="entry name" value="MFS_Efflux_Transporters"/>
</dbReference>
<dbReference type="InterPro" id="IPR036259">
    <property type="entry name" value="MFS_trans_sf"/>
</dbReference>
<dbReference type="InterPro" id="IPR011701">
    <property type="entry name" value="MFS"/>
</dbReference>
<accession>A0A1W0CIY1</accession>
<evidence type="ECO:0000313" key="8">
    <source>
        <dbReference type="Proteomes" id="UP000192721"/>
    </source>
</evidence>
<evidence type="ECO:0000256" key="3">
    <source>
        <dbReference type="ARBA" id="ARBA00022692"/>
    </source>
</evidence>
<dbReference type="EMBL" id="MUKV01000032">
    <property type="protein sequence ID" value="OQS34522.1"/>
    <property type="molecule type" value="Genomic_DNA"/>
</dbReference>
<evidence type="ECO:0000256" key="6">
    <source>
        <dbReference type="SAM" id="Phobius"/>
    </source>
</evidence>
<feature type="transmembrane region" description="Helical" evidence="6">
    <location>
        <begin position="333"/>
        <end position="353"/>
    </location>
</feature>
<evidence type="ECO:0000256" key="1">
    <source>
        <dbReference type="ARBA" id="ARBA00004651"/>
    </source>
</evidence>
<feature type="transmembrane region" description="Helical" evidence="6">
    <location>
        <begin position="245"/>
        <end position="265"/>
    </location>
</feature>
<feature type="transmembrane region" description="Helical" evidence="6">
    <location>
        <begin position="359"/>
        <end position="378"/>
    </location>
</feature>
<organism evidence="7 8">
    <name type="scientific">Chromobacterium haemolyticum</name>
    <dbReference type="NCBI Taxonomy" id="394935"/>
    <lineage>
        <taxon>Bacteria</taxon>
        <taxon>Pseudomonadati</taxon>
        <taxon>Pseudomonadota</taxon>
        <taxon>Betaproteobacteria</taxon>
        <taxon>Neisseriales</taxon>
        <taxon>Chromobacteriaceae</taxon>
        <taxon>Chromobacterium</taxon>
    </lineage>
</organism>
<comment type="caution">
    <text evidence="7">The sequence shown here is derived from an EMBL/GenBank/DDBJ whole genome shotgun (WGS) entry which is preliminary data.</text>
</comment>
<keyword evidence="2" id="KW-1003">Cell membrane</keyword>
<sequence>MTARLPVHTAEPVRGGLIALIAFAAVAPLVLMTAPALASQLATQFGLGPERIGRLFSVELGAMSLATLPAYLWLPRVDWRRAAACAGGLFIAANLASCFASTYAELLPLRLLSALAGGSLMILCLSTAAASPNPDRAYGLWVSGQLALGALGLVLFPAWFARYGIAACYLSLAALMALCLPLARWFPPSAAKPGGPAGEKAPPWRPVVIGAAATLCFYISLSGTWTFIGSIAGQAGLTPEQSGDWLALATLMGIAGSVCAAAIGGRGQRHRLLIAGYGLMLLALALLLGAPRVGRFAAAALVFKYAWTFILPFILATLAALDHSGRLMNTVNLAIGGGLALGPSLAGELMAAHGQNPQTLLLVSIGLAALSLALLLTLRPATARSPQ</sequence>
<gene>
    <name evidence="7" type="ORF">B0T45_18840</name>
</gene>
<evidence type="ECO:0000313" key="7">
    <source>
        <dbReference type="EMBL" id="OQS34522.1"/>
    </source>
</evidence>
<dbReference type="PANTHER" id="PTHR43124">
    <property type="entry name" value="PURINE EFFLUX PUMP PBUE"/>
    <property type="match status" value="1"/>
</dbReference>
<dbReference type="GO" id="GO:0005886">
    <property type="term" value="C:plasma membrane"/>
    <property type="evidence" value="ECO:0007669"/>
    <property type="project" value="UniProtKB-SubCell"/>
</dbReference>
<dbReference type="GO" id="GO:0022857">
    <property type="term" value="F:transmembrane transporter activity"/>
    <property type="evidence" value="ECO:0007669"/>
    <property type="project" value="InterPro"/>
</dbReference>
<dbReference type="SUPFAM" id="SSF103473">
    <property type="entry name" value="MFS general substrate transporter"/>
    <property type="match status" value="1"/>
</dbReference>
<feature type="transmembrane region" description="Helical" evidence="6">
    <location>
        <begin position="296"/>
        <end position="321"/>
    </location>
</feature>
<feature type="transmembrane region" description="Helical" evidence="6">
    <location>
        <begin position="272"/>
        <end position="290"/>
    </location>
</feature>
<comment type="subcellular location">
    <subcellularLocation>
        <location evidence="1">Cell membrane</location>
        <topology evidence="1">Multi-pass membrane protein</topology>
    </subcellularLocation>
</comment>
<dbReference type="Gene3D" id="1.20.1250.20">
    <property type="entry name" value="MFS general substrate transporter like domains"/>
    <property type="match status" value="2"/>
</dbReference>
<protein>
    <submittedName>
        <fullName evidence="7">MFS transporter</fullName>
    </submittedName>
</protein>
<feature type="transmembrane region" description="Helical" evidence="6">
    <location>
        <begin position="207"/>
        <end position="233"/>
    </location>
</feature>
<feature type="transmembrane region" description="Helical" evidence="6">
    <location>
        <begin position="109"/>
        <end position="130"/>
    </location>
</feature>
<keyword evidence="5 6" id="KW-0472">Membrane</keyword>